<organism evidence="1 2">
    <name type="scientific">Elizabethkingia anophelis NUHP1</name>
    <dbReference type="NCBI Taxonomy" id="1338011"/>
    <lineage>
        <taxon>Bacteria</taxon>
        <taxon>Pseudomonadati</taxon>
        <taxon>Bacteroidota</taxon>
        <taxon>Flavobacteriia</taxon>
        <taxon>Flavobacteriales</taxon>
        <taxon>Weeksellaceae</taxon>
        <taxon>Elizabethkingia</taxon>
    </lineage>
</organism>
<sequence>MFVIFKIKNYICRSFTEFNAKAFGRKPFFVDITMKYGI</sequence>
<dbReference type="EMBL" id="CP007547">
    <property type="protein sequence ID" value="AIL47568.1"/>
    <property type="molecule type" value="Genomic_DNA"/>
</dbReference>
<accession>A0A077EM52</accession>
<protein>
    <submittedName>
        <fullName evidence="1">Uncharacterized protein</fullName>
    </submittedName>
</protein>
<proteinExistence type="predicted"/>
<dbReference type="Proteomes" id="UP000028933">
    <property type="component" value="Chromosome"/>
</dbReference>
<dbReference type="eggNOG" id="ENOG50312MX">
    <property type="taxonomic scope" value="Bacteria"/>
</dbReference>
<dbReference type="HOGENOM" id="CLU_3327438_0_0_10"/>
<dbReference type="KEGG" id="eao:BD94_3793"/>
<gene>
    <name evidence="1" type="ORF">BD94_3793</name>
</gene>
<reference evidence="1" key="1">
    <citation type="journal article" date="2013" name="Lancet">
        <title>First case of E anophelis outbreak in an intensive-care unit.</title>
        <authorList>
            <person name="Teo J."/>
            <person name="Tan S.Y."/>
            <person name="Tay M."/>
            <person name="Ding Y."/>
            <person name="Kjelleberg S."/>
            <person name="Givskov M."/>
            <person name="Lin R.T."/>
            <person name="Yang L."/>
        </authorList>
    </citation>
    <scope>NUCLEOTIDE SEQUENCE [LARGE SCALE GENOMIC DNA]</scope>
    <source>
        <strain evidence="1">NUHP1</strain>
    </source>
</reference>
<dbReference type="AlphaFoldDB" id="A0A077EM52"/>
<name>A0A077EM52_9FLAO</name>
<evidence type="ECO:0000313" key="2">
    <source>
        <dbReference type="Proteomes" id="UP000028933"/>
    </source>
</evidence>
<evidence type="ECO:0000313" key="1">
    <source>
        <dbReference type="EMBL" id="AIL47568.1"/>
    </source>
</evidence>
<dbReference type="STRING" id="1338011.BD94_3793"/>
<reference evidence="1" key="2">
    <citation type="journal article" date="2015" name="Genome Biol. Evol.">
        <title>Complete Genome Sequence and Transcriptomic Analysis of the Novel Pathogen Elizabethkingia anophelis in Response to Oxidative Stress.</title>
        <authorList>
            <person name="Li Y."/>
            <person name="Liu Y."/>
            <person name="Chew S.C."/>
            <person name="Tay M."/>
            <person name="Salido M.M."/>
            <person name="Teo J."/>
            <person name="Lauro F.M."/>
            <person name="Givskov M."/>
            <person name="Yang L."/>
        </authorList>
    </citation>
    <scope>NUCLEOTIDE SEQUENCE</scope>
    <source>
        <strain evidence="1">NUHP1</strain>
    </source>
</reference>